<keyword evidence="4" id="KW-1185">Reference proteome</keyword>
<dbReference type="Gene3D" id="3.30.1490.70">
    <property type="match status" value="1"/>
</dbReference>
<evidence type="ECO:0000259" key="1">
    <source>
        <dbReference type="Pfam" id="PF09414"/>
    </source>
</evidence>
<sequence>MVRDWAAVFDLDTDAEDFSEHLDREWFRGRPYRHLPEARHGVERGTAIFDDAVVRGYPSIPRALVLEAAVKARFEGPVAVEEKLDGYNVRIARIDGDLLALTRSGFVCPYTTAKVAELLDLDGFFADYPEQMLCGELIGPENPYTEHDYPEVEEAAFYVFDVRHRETGDPMAVPRRRECCAEYGLDAVGHYGTFAPEAAAEAAIETVRDLDALGREGVVLKSVDGERALKYTTSAVHRSDLEHAFALPFDYGRDFLFTRVMREAFQTVEFDESPEEARERARKLGEAILLPAVETVRAVEADEAVGDTHTVRADPAVVEALLSYFRDKGLKLAVERDEREGDQRVVEFTKIARSTQDKTAYFLEGGTVDE</sequence>
<dbReference type="SUPFAM" id="SSF56091">
    <property type="entry name" value="DNA ligase/mRNA capping enzyme, catalytic domain"/>
    <property type="match status" value="1"/>
</dbReference>
<comment type="caution">
    <text evidence="3">The sequence shown here is derived from an EMBL/GenBank/DDBJ whole genome shotgun (WGS) entry which is preliminary data.</text>
</comment>
<dbReference type="CDD" id="cd07894">
    <property type="entry name" value="Adenylation_RNA_ligase"/>
    <property type="match status" value="1"/>
</dbReference>
<organism evidence="3 4">
    <name type="scientific">Haloarcula limicola</name>
    <dbReference type="NCBI Taxonomy" id="1429915"/>
    <lineage>
        <taxon>Archaea</taxon>
        <taxon>Methanobacteriati</taxon>
        <taxon>Methanobacteriota</taxon>
        <taxon>Stenosarchaea group</taxon>
        <taxon>Halobacteria</taxon>
        <taxon>Halobacteriales</taxon>
        <taxon>Haloarculaceae</taxon>
        <taxon>Haloarcula</taxon>
    </lineage>
</organism>
<dbReference type="GO" id="GO:0016874">
    <property type="term" value="F:ligase activity"/>
    <property type="evidence" value="ECO:0007669"/>
    <property type="project" value="UniProtKB-KW"/>
</dbReference>
<dbReference type="RefSeq" id="WP_162317299.1">
    <property type="nucleotide sequence ID" value="NZ_JAHQXF010000001.1"/>
</dbReference>
<evidence type="ECO:0000313" key="4">
    <source>
        <dbReference type="Proteomes" id="UP000766550"/>
    </source>
</evidence>
<dbReference type="InterPro" id="IPR041596">
    <property type="entry name" value="Lig_Pab1020_C"/>
</dbReference>
<feature type="domain" description="RNA ligase" evidence="1">
    <location>
        <begin position="77"/>
        <end position="231"/>
    </location>
</feature>
<protein>
    <submittedName>
        <fullName evidence="3">RNA ligase</fullName>
    </submittedName>
</protein>
<dbReference type="Gene3D" id="3.30.70.2160">
    <property type="match status" value="1"/>
</dbReference>
<dbReference type="Gene3D" id="3.30.470.30">
    <property type="entry name" value="DNA ligase/mRNA capping enzyme"/>
    <property type="match status" value="1"/>
</dbReference>
<reference evidence="3 4" key="1">
    <citation type="submission" date="2021-06" db="EMBL/GenBank/DDBJ databases">
        <title>New haloarchaea isolates fom saline soil.</title>
        <authorList>
            <person name="Duran-Viseras A."/>
            <person name="Sanchez-Porro C.S."/>
            <person name="Ventosa A."/>
        </authorList>
    </citation>
    <scope>NUCLEOTIDE SEQUENCE [LARGE SCALE GENOMIC DNA]</scope>
    <source>
        <strain evidence="3 4">JCM 183640</strain>
    </source>
</reference>
<feature type="domain" description="RNA ligase Pab1020 C-terminal" evidence="2">
    <location>
        <begin position="243"/>
        <end position="366"/>
    </location>
</feature>
<dbReference type="Pfam" id="PF09414">
    <property type="entry name" value="RNA_ligase"/>
    <property type="match status" value="1"/>
</dbReference>
<evidence type="ECO:0000313" key="3">
    <source>
        <dbReference type="EMBL" id="MBV0924233.1"/>
    </source>
</evidence>
<proteinExistence type="predicted"/>
<keyword evidence="3" id="KW-0436">Ligase</keyword>
<gene>
    <name evidence="3" type="ORF">KTS45_08470</name>
</gene>
<dbReference type="Proteomes" id="UP000766550">
    <property type="component" value="Unassembled WGS sequence"/>
</dbReference>
<dbReference type="OrthoDB" id="14524at2157"/>
<evidence type="ECO:0000259" key="2">
    <source>
        <dbReference type="Pfam" id="PF18330"/>
    </source>
</evidence>
<dbReference type="EMBL" id="JAHQXF010000001">
    <property type="protein sequence ID" value="MBV0924233.1"/>
    <property type="molecule type" value="Genomic_DNA"/>
</dbReference>
<name>A0A8J7YD04_9EURY</name>
<dbReference type="InterPro" id="IPR021122">
    <property type="entry name" value="RNA_ligase_dom_REL/Rnl2"/>
</dbReference>
<accession>A0A8J7YD04</accession>
<dbReference type="Pfam" id="PF18330">
    <property type="entry name" value="Lig_C"/>
    <property type="match status" value="1"/>
</dbReference>
<dbReference type="AlphaFoldDB" id="A0A8J7YD04"/>
<dbReference type="NCBIfam" id="TIGR01209">
    <property type="entry name" value="RNA ligase"/>
    <property type="match status" value="1"/>
</dbReference>
<dbReference type="InterPro" id="IPR001072">
    <property type="entry name" value="RNA_ligase_Pab1020"/>
</dbReference>
<dbReference type="PRINTS" id="PR01048">
    <property type="entry name" value="Y414FAMILY"/>
</dbReference>